<dbReference type="GO" id="GO:0008168">
    <property type="term" value="F:methyltransferase activity"/>
    <property type="evidence" value="ECO:0007669"/>
    <property type="project" value="UniProtKB-KW"/>
</dbReference>
<dbReference type="PANTHER" id="PTHR45875">
    <property type="entry name" value="METHYLTRANSFERASE N6AMT1"/>
    <property type="match status" value="1"/>
</dbReference>
<sequence>MMPSLESSLRGKRVNALADMVIVTDRLDYSAIDQVFPLFAEQQFFIDELVPERVQGAEALEVGVGSGVLSIAVARAGARHVTALEINPRARNFAGFNFVTNGVEDRVSVVDGCAEVFRPVAQRRFDFVFSNPPFEPTPPGMTYFHHSAAGPYGLDFLDRMLAGLGEHLTATGSAQIVTAAPGDAGGPTLFVDLVRRRLPGTSRIAVNPVAMTFDEILDRLAAKQMGPTSLVDDLRGRARADGVTHMHLCVLHYTAGAHEVRVEPSARTYADFWDRPADEATL</sequence>
<evidence type="ECO:0000313" key="7">
    <source>
        <dbReference type="Proteomes" id="UP001217838"/>
    </source>
</evidence>
<gene>
    <name evidence="6" type="ORF">POL58_29785</name>
</gene>
<accession>A0ABT5BCU7</accession>
<dbReference type="InterPro" id="IPR007848">
    <property type="entry name" value="Small_mtfrase_dom"/>
</dbReference>
<dbReference type="RefSeq" id="WP_272002981.1">
    <property type="nucleotide sequence ID" value="NZ_JAQNDN010000019.1"/>
</dbReference>
<evidence type="ECO:0000256" key="2">
    <source>
        <dbReference type="ARBA" id="ARBA00022603"/>
    </source>
</evidence>
<dbReference type="CDD" id="cd02440">
    <property type="entry name" value="AdoMet_MTases"/>
    <property type="match status" value="1"/>
</dbReference>
<dbReference type="PANTHER" id="PTHR45875:SF1">
    <property type="entry name" value="METHYLTRANSFERASE N6AMT1"/>
    <property type="match status" value="1"/>
</dbReference>
<evidence type="ECO:0000256" key="1">
    <source>
        <dbReference type="ARBA" id="ARBA00006149"/>
    </source>
</evidence>
<dbReference type="SUPFAM" id="SSF53335">
    <property type="entry name" value="S-adenosyl-L-methionine-dependent methyltransferases"/>
    <property type="match status" value="1"/>
</dbReference>
<dbReference type="InterPro" id="IPR002052">
    <property type="entry name" value="DNA_methylase_N6_adenine_CS"/>
</dbReference>
<dbReference type="Gene3D" id="3.40.50.150">
    <property type="entry name" value="Vaccinia Virus protein VP39"/>
    <property type="match status" value="1"/>
</dbReference>
<evidence type="ECO:0000259" key="5">
    <source>
        <dbReference type="Pfam" id="PF05175"/>
    </source>
</evidence>
<evidence type="ECO:0000313" key="6">
    <source>
        <dbReference type="EMBL" id="MDC0671974.1"/>
    </source>
</evidence>
<dbReference type="EMBL" id="JAQNDN010000019">
    <property type="protein sequence ID" value="MDC0671974.1"/>
    <property type="molecule type" value="Genomic_DNA"/>
</dbReference>
<name>A0ABT5BCU7_9BACT</name>
<reference evidence="6 7" key="1">
    <citation type="submission" date="2022-11" db="EMBL/GenBank/DDBJ databases">
        <title>Minimal conservation of predation-associated metabolite biosynthetic gene clusters underscores biosynthetic potential of Myxococcota including descriptions for ten novel species: Archangium lansinium sp. nov., Myxococcus landrumus sp. nov., Nannocystis bai.</title>
        <authorList>
            <person name="Ahearne A."/>
            <person name="Stevens C."/>
            <person name="Dowd S."/>
        </authorList>
    </citation>
    <scope>NUCLEOTIDE SEQUENCE [LARGE SCALE GENOMIC DNA]</scope>
    <source>
        <strain evidence="6 7">NCELM</strain>
    </source>
</reference>
<dbReference type="Pfam" id="PF05175">
    <property type="entry name" value="MTS"/>
    <property type="match status" value="1"/>
</dbReference>
<feature type="domain" description="Methyltransferase small" evidence="5">
    <location>
        <begin position="45"/>
        <end position="135"/>
    </location>
</feature>
<keyword evidence="3" id="KW-0808">Transferase</keyword>
<dbReference type="Proteomes" id="UP001217838">
    <property type="component" value="Unassembled WGS sequence"/>
</dbReference>
<evidence type="ECO:0000256" key="4">
    <source>
        <dbReference type="ARBA" id="ARBA00022691"/>
    </source>
</evidence>
<dbReference type="GO" id="GO:0032259">
    <property type="term" value="P:methylation"/>
    <property type="evidence" value="ECO:0007669"/>
    <property type="project" value="UniProtKB-KW"/>
</dbReference>
<keyword evidence="2 6" id="KW-0489">Methyltransferase</keyword>
<dbReference type="PROSITE" id="PS00092">
    <property type="entry name" value="N6_MTASE"/>
    <property type="match status" value="1"/>
</dbReference>
<proteinExistence type="inferred from homology"/>
<evidence type="ECO:0000256" key="3">
    <source>
        <dbReference type="ARBA" id="ARBA00022679"/>
    </source>
</evidence>
<dbReference type="InterPro" id="IPR052190">
    <property type="entry name" value="Euk-Arch_PrmC-MTase"/>
</dbReference>
<keyword evidence="4" id="KW-0949">S-adenosyl-L-methionine</keyword>
<organism evidence="6 7">
    <name type="scientific">Nannocystis radixulma</name>
    <dbReference type="NCBI Taxonomy" id="2995305"/>
    <lineage>
        <taxon>Bacteria</taxon>
        <taxon>Pseudomonadati</taxon>
        <taxon>Myxococcota</taxon>
        <taxon>Polyangia</taxon>
        <taxon>Nannocystales</taxon>
        <taxon>Nannocystaceae</taxon>
        <taxon>Nannocystis</taxon>
    </lineage>
</organism>
<keyword evidence="7" id="KW-1185">Reference proteome</keyword>
<protein>
    <submittedName>
        <fullName evidence="6">Methyltransferase</fullName>
    </submittedName>
</protein>
<dbReference type="InterPro" id="IPR029063">
    <property type="entry name" value="SAM-dependent_MTases_sf"/>
</dbReference>
<comment type="caution">
    <text evidence="6">The sequence shown here is derived from an EMBL/GenBank/DDBJ whole genome shotgun (WGS) entry which is preliminary data.</text>
</comment>
<comment type="similarity">
    <text evidence="1">Belongs to the eukaryotic/archaeal PrmC-related family.</text>
</comment>